<evidence type="ECO:0000256" key="2">
    <source>
        <dbReference type="ARBA" id="ARBA00022741"/>
    </source>
</evidence>
<dbReference type="SUPFAM" id="SSF53150">
    <property type="entry name" value="DNA repair protein MutS, domain II"/>
    <property type="match status" value="1"/>
</dbReference>
<dbReference type="InterPro" id="IPR007860">
    <property type="entry name" value="DNA_mmatch_repair_MutS_con_dom"/>
</dbReference>
<feature type="compositionally biased region" description="Polar residues" evidence="6">
    <location>
        <begin position="755"/>
        <end position="770"/>
    </location>
</feature>
<dbReference type="InterPro" id="IPR027417">
    <property type="entry name" value="P-loop_NTPase"/>
</dbReference>
<evidence type="ECO:0000313" key="8">
    <source>
        <dbReference type="Proteomes" id="UP000695022"/>
    </source>
</evidence>
<dbReference type="InterPro" id="IPR036187">
    <property type="entry name" value="DNA_mismatch_repair_MutS_sf"/>
</dbReference>
<dbReference type="PROSITE" id="PS00486">
    <property type="entry name" value="DNA_MISMATCH_REPAIR_2"/>
    <property type="match status" value="1"/>
</dbReference>
<dbReference type="InterPro" id="IPR007861">
    <property type="entry name" value="DNA_mismatch_repair_MutS_clamp"/>
</dbReference>
<dbReference type="Pfam" id="PF05188">
    <property type="entry name" value="MutS_II"/>
    <property type="match status" value="1"/>
</dbReference>
<dbReference type="Gene3D" id="1.10.1420.10">
    <property type="match status" value="2"/>
</dbReference>
<evidence type="ECO:0000256" key="5">
    <source>
        <dbReference type="ARBA" id="ARBA00023254"/>
    </source>
</evidence>
<dbReference type="InterPro" id="IPR036678">
    <property type="entry name" value="MutS_con_dom_sf"/>
</dbReference>
<feature type="domain" description="DNA mismatch repair proteins mutS family" evidence="7">
    <location>
        <begin position="551"/>
        <end position="567"/>
    </location>
</feature>
<dbReference type="Pfam" id="PF05190">
    <property type="entry name" value="MutS_IV"/>
    <property type="match status" value="1"/>
</dbReference>
<accession>A0ABM1F9H1</accession>
<dbReference type="InterPro" id="IPR007696">
    <property type="entry name" value="DNA_mismatch_repair_MutS_core"/>
</dbReference>
<feature type="region of interest" description="Disordered" evidence="6">
    <location>
        <begin position="751"/>
        <end position="770"/>
    </location>
</feature>
<dbReference type="RefSeq" id="XP_014681092.1">
    <property type="nucleotide sequence ID" value="XM_014825606.1"/>
</dbReference>
<comment type="similarity">
    <text evidence="1">Belongs to the DNA mismatch repair MutS family.</text>
</comment>
<dbReference type="GeneID" id="106820989"/>
<reference evidence="9" key="1">
    <citation type="submission" date="2025-08" db="UniProtKB">
        <authorList>
            <consortium name="RefSeq"/>
        </authorList>
    </citation>
    <scope>IDENTIFICATION</scope>
</reference>
<dbReference type="SMART" id="SM00534">
    <property type="entry name" value="MUTSac"/>
    <property type="match status" value="1"/>
</dbReference>
<keyword evidence="8" id="KW-1185">Reference proteome</keyword>
<dbReference type="SUPFAM" id="SSF48334">
    <property type="entry name" value="DNA repair protein MutS, domain III"/>
    <property type="match status" value="1"/>
</dbReference>
<dbReference type="Pfam" id="PF05192">
    <property type="entry name" value="MutS_III"/>
    <property type="match status" value="1"/>
</dbReference>
<gene>
    <name evidence="9" type="primary">LOC106820989</name>
</gene>
<dbReference type="InterPro" id="IPR045076">
    <property type="entry name" value="MutS"/>
</dbReference>
<dbReference type="PANTHER" id="PTHR11361">
    <property type="entry name" value="DNA MISMATCH REPAIR PROTEIN MUTS FAMILY MEMBER"/>
    <property type="match status" value="1"/>
</dbReference>
<dbReference type="Gene3D" id="3.30.420.110">
    <property type="entry name" value="MutS, connector domain"/>
    <property type="match status" value="1"/>
</dbReference>
<dbReference type="SUPFAM" id="SSF52540">
    <property type="entry name" value="P-loop containing nucleoside triphosphate hydrolases"/>
    <property type="match status" value="1"/>
</dbReference>
<dbReference type="Gene3D" id="3.40.50.300">
    <property type="entry name" value="P-loop containing nucleotide triphosphate hydrolases"/>
    <property type="match status" value="1"/>
</dbReference>
<evidence type="ECO:0000256" key="1">
    <source>
        <dbReference type="ARBA" id="ARBA00006271"/>
    </source>
</evidence>
<evidence type="ECO:0000259" key="7">
    <source>
        <dbReference type="PROSITE" id="PS00486"/>
    </source>
</evidence>
<name>A0ABM1F9H1_PRICU</name>
<keyword evidence="2" id="KW-0547">Nucleotide-binding</keyword>
<keyword evidence="4" id="KW-0238">DNA-binding</keyword>
<dbReference type="PANTHER" id="PTHR11361:SF21">
    <property type="entry name" value="MUTS PROTEIN HOMOLOG 4"/>
    <property type="match status" value="1"/>
</dbReference>
<evidence type="ECO:0000256" key="3">
    <source>
        <dbReference type="ARBA" id="ARBA00022840"/>
    </source>
</evidence>
<dbReference type="SMART" id="SM00533">
    <property type="entry name" value="MUTSd"/>
    <property type="match status" value="1"/>
</dbReference>
<dbReference type="Pfam" id="PF00488">
    <property type="entry name" value="MutS_V"/>
    <property type="match status" value="1"/>
</dbReference>
<protein>
    <submittedName>
        <fullName evidence="9">MutS protein homolog 4-like</fullName>
    </submittedName>
</protein>
<keyword evidence="5" id="KW-0469">Meiosis</keyword>
<organism evidence="8 9">
    <name type="scientific">Priapulus caudatus</name>
    <name type="common">Priapulid worm</name>
    <dbReference type="NCBI Taxonomy" id="37621"/>
    <lineage>
        <taxon>Eukaryota</taxon>
        <taxon>Metazoa</taxon>
        <taxon>Ecdysozoa</taxon>
        <taxon>Scalidophora</taxon>
        <taxon>Priapulida</taxon>
        <taxon>Priapulimorpha</taxon>
        <taxon>Priapulimorphida</taxon>
        <taxon>Priapulidae</taxon>
        <taxon>Priapulus</taxon>
    </lineage>
</organism>
<sequence length="770" mass="86384">MTVGAMEHYVIRNVYTTWFKFKHKNTAVKERPIHFNEYRFCCCGFQCASIVEGRGQARGEIGMASLDLKTPMLVLSQFSDSQTYVKVSTRLNILQPLEVIMPTNSCENGNATKLFKLISDSFSDRVISTVQRKYFNESKGLQYIRHLCLPEHSSVQLEVSQKYYCLAAAAALLKYVEFIQNTVYAPESLKVAFCGSEHTTMIDATTATNLELICNLLNPKSDHSLYGILKVPQTPGGARLLRANLLQPPCDRSTIEMRLDCVQELTEKEEMFYNLQALLERFTDIDHLVSLCVQIPKQETVKTADSKIASIISMKHTLELVDALQTALGCAEAPLLKAYYNSLSDPRFEQILQKIRAVIHDDTRLQKGALNMRTQKCFAVRPNINGLLDVARRTYTEIVDDIAESVKELAQQFDLPLRTAYNTSRGFFIQMGSDRRPDERQQQQQLPACFIKVARSKAVMSCTTSDLIKMNDRVTESIQEIYLMSNIVVTELLNEIRANISCVYKVAECVSMLDMLLAFAHTCTVSNYGMPAPVSIMQDVNYIMQNASHRSLIIIDELGRGTSAEEGVGLCFAICEYLVNIKAFTIFATHFFELKRLQTLYPNVENYHFEVHHVREEGGSGETINFTHLLSKGVTKETNYGRLPLDENRENEGEGNGKTTLISSEVRKAASDDTQHQHAAVRLATRLVQTAHNSQLDLDSLRLYLHGLRNQYLQQSSDQEQQTNSHGDDVTMAASSQIDAGEGGGVSLVAECDQGQRTRGNNTSGSLKIA</sequence>
<proteinExistence type="inferred from homology"/>
<dbReference type="Proteomes" id="UP000695022">
    <property type="component" value="Unplaced"/>
</dbReference>
<keyword evidence="3" id="KW-0067">ATP-binding</keyword>
<dbReference type="InterPro" id="IPR000432">
    <property type="entry name" value="DNA_mismatch_repair_MutS_C"/>
</dbReference>
<evidence type="ECO:0000313" key="9">
    <source>
        <dbReference type="RefSeq" id="XP_014681092.1"/>
    </source>
</evidence>
<evidence type="ECO:0000256" key="4">
    <source>
        <dbReference type="ARBA" id="ARBA00023125"/>
    </source>
</evidence>
<evidence type="ECO:0000256" key="6">
    <source>
        <dbReference type="SAM" id="MobiDB-lite"/>
    </source>
</evidence>